<evidence type="ECO:0000256" key="2">
    <source>
        <dbReference type="ARBA" id="ARBA00006131"/>
    </source>
</evidence>
<reference evidence="9" key="1">
    <citation type="submission" date="2024-05" db="EMBL/GenBank/DDBJ databases">
        <authorList>
            <person name="Laubscher F."/>
            <person name="Chudzinski V."/>
            <person name="Cordey S."/>
            <person name="Hosszu-Fellous K."/>
            <person name="Kaiser L."/>
        </authorList>
    </citation>
    <scope>NUCLEOTIDE SEQUENCE</scope>
    <source>
        <strain evidence="9">GE-0850-24-188</strain>
    </source>
</reference>
<protein>
    <recommendedName>
        <fullName evidence="3 7">Capsid protein</fullName>
    </recommendedName>
</protein>
<evidence type="ECO:0000256" key="6">
    <source>
        <dbReference type="ARBA" id="ARBA00022844"/>
    </source>
</evidence>
<name>A0AAU8H7D1_9VIRU</name>
<comment type="subcellular location">
    <subcellularLocation>
        <location evidence="1 7">Virion</location>
    </subcellularLocation>
</comment>
<comment type="similarity">
    <text evidence="2 7">Belongs to the anelloviridae capsid protein family.</text>
</comment>
<accession>A0AAU8H7D1</accession>
<evidence type="ECO:0000256" key="4">
    <source>
        <dbReference type="ARBA" id="ARBA00022431"/>
    </source>
</evidence>
<evidence type="ECO:0000256" key="1">
    <source>
        <dbReference type="ARBA" id="ARBA00004328"/>
    </source>
</evidence>
<dbReference type="Pfam" id="PF02956">
    <property type="entry name" value="TT_ORF1"/>
    <property type="match status" value="1"/>
</dbReference>
<comment type="function">
    <text evidence="7">Self-assembles to form an icosahedral capsid.</text>
</comment>
<dbReference type="EMBL" id="PP816391">
    <property type="protein sequence ID" value="XCH55637.1"/>
    <property type="molecule type" value="Genomic_DNA"/>
</dbReference>
<dbReference type="InterPro" id="IPR004219">
    <property type="entry name" value="TTvirus_Unk"/>
</dbReference>
<evidence type="ECO:0000256" key="3">
    <source>
        <dbReference type="ARBA" id="ARBA00018091"/>
    </source>
</evidence>
<evidence type="ECO:0000256" key="8">
    <source>
        <dbReference type="SAM" id="MobiDB-lite"/>
    </source>
</evidence>
<feature type="region of interest" description="Disordered" evidence="8">
    <location>
        <begin position="583"/>
        <end position="602"/>
    </location>
</feature>
<evidence type="ECO:0000256" key="5">
    <source>
        <dbReference type="ARBA" id="ARBA00022561"/>
    </source>
</evidence>
<keyword evidence="6 7" id="KW-0946">Virion</keyword>
<keyword evidence="4 7" id="KW-1140">T=1 icosahedral capsid protein</keyword>
<feature type="region of interest" description="Disordered" evidence="8">
    <location>
        <begin position="636"/>
        <end position="672"/>
    </location>
</feature>
<sequence length="739" mass="87513">MAYGWWRRRRWRRRRWPRRRRWRTRRRRRRRPRRPFRRRRRVRRRRGRWRRAYKRWRRRRGRRRHKKRLVLTQWQPSVVKKCYIVGYDPIIVCGRNRTSTNYSSHIDDFTYNNEAYGGGLCTHRYTLRTLFQDFLLHHNYWTSSNKDLDLGRYLGCSIIFFRHPTVDFIARIRNMPPFEDTDATAMTLHPGMLVLSKKRIMIPSLKSRPSRKHYVKVKVGPPKLFEDKWYPQSELCDVTLLTVQATAADLQYPFGSPLTNSVCCNFQVLDSNYDNVLTVLEDTTEANNRNSTYNKILNFITVYNTTETAAQLNKFLPTINTNPLTSNSQNPHQNTLYAGSTYITQPQSQKKTPPEKMKEANRAYINAAKKNLPNWGINTMYTNGNQPYPFEYYTGLYSSIFLSAGRSNWELKGCYTDISYNPLTDKGIGNMIWLDVITKSDSKYTENKSRCLMANYPMWAMCYGYLDWCDKVLDHINIDSEYRVCMRCPYTHPMMTKASDPLWGFVPYSYNFGKGKMPGGNPVPSLWMRVHWYPTVFHQREVLECLSQSGPFAYKSDENKAVLTIKYSFRWKWGGNPIFQQVVRDPCKHPQGPSPHRQPRDLQIADPKYQTPQLIWHAWDFRRGLFSKTGIKRMSEQPAYDEFSADRSKRPKKDTDVQHSQEQKEDSRTHQRVLQPWLHSSQEEQTESQSEQEETTIQEQLQKQLLKQRLMGDKLRVVCQQIASLQAGHGLHPLLQCHV</sequence>
<evidence type="ECO:0000256" key="7">
    <source>
        <dbReference type="RuleBase" id="RU361230"/>
    </source>
</evidence>
<evidence type="ECO:0000313" key="9">
    <source>
        <dbReference type="EMBL" id="XCH55637.1"/>
    </source>
</evidence>
<proteinExistence type="inferred from homology"/>
<organism evidence="9">
    <name type="scientific">Alphatorquevirus homin5</name>
    <dbReference type="NCBI Taxonomy" id="3048430"/>
    <lineage>
        <taxon>Viruses</taxon>
        <taxon>Monodnaviria</taxon>
        <taxon>Shotokuvirae</taxon>
        <taxon>Commensaviricota</taxon>
        <taxon>Cardeaviricetes</taxon>
        <taxon>Sanitavirales</taxon>
        <taxon>Anelloviridae</taxon>
        <taxon>Alphatorquevirus</taxon>
    </lineage>
</organism>
<keyword evidence="5 7" id="KW-0167">Capsid protein</keyword>
<feature type="compositionally biased region" description="Basic and acidic residues" evidence="8">
    <location>
        <begin position="644"/>
        <end position="669"/>
    </location>
</feature>
<dbReference type="GO" id="GO:0039615">
    <property type="term" value="C:T=1 icosahedral viral capsid"/>
    <property type="evidence" value="ECO:0007669"/>
    <property type="project" value="UniProtKB-UniRule"/>
</dbReference>